<dbReference type="InterPro" id="IPR023801">
    <property type="entry name" value="His_deacetylse_dom"/>
</dbReference>
<evidence type="ECO:0000256" key="1">
    <source>
        <dbReference type="ARBA" id="ARBA00001947"/>
    </source>
</evidence>
<gene>
    <name evidence="7" type="ORF">GZ77_11320</name>
</gene>
<comment type="caution">
    <text evidence="7">The sequence shown here is derived from an EMBL/GenBank/DDBJ whole genome shotgun (WGS) entry which is preliminary data.</text>
</comment>
<sequence>MLTIYSEQQKLHNPAREFLGGDLVPYLESPKRMDYVLEALQRNNTGRIERPEGFSTEPIARVHRPDYIAFLETAWERWHQTYPEADQASPYCFPHRGLRHVIPEQIEGALGYYSMDLTAPVVEGTWKAIRASVDCALTAAKRVREGEPVAFALCRPPGHHASVDLMAGYCFFNNAAVAAQALLDKGADKVAILDVDYHHGHGTQSIFYSRNDVLFASLHADPRQDYPHYLGHEDETGEGDGQGFNLNLPLALHVTGWAEYRRALEVALGRIDEFQPDYLVVSLGMDTYERDPISFFSIKTPDFVELGHCLAALKTPTLFVFEGGYELEALGNNTVSVLEGFSSF</sequence>
<evidence type="ECO:0000259" key="6">
    <source>
        <dbReference type="Pfam" id="PF00850"/>
    </source>
</evidence>
<name>A0A081N8T0_9GAMM</name>
<protein>
    <submittedName>
        <fullName evidence="7">Acetylpolyamine aminohydrolase</fullName>
    </submittedName>
</protein>
<dbReference type="AlphaFoldDB" id="A0A081N8T0"/>
<dbReference type="Gene3D" id="3.40.800.20">
    <property type="entry name" value="Histone deacetylase domain"/>
    <property type="match status" value="1"/>
</dbReference>
<dbReference type="InterPro" id="IPR037138">
    <property type="entry name" value="His_deacetylse_dom_sf"/>
</dbReference>
<dbReference type="EMBL" id="JOKG01000002">
    <property type="protein sequence ID" value="KEQ14853.1"/>
    <property type="molecule type" value="Genomic_DNA"/>
</dbReference>
<dbReference type="RefSeq" id="WP_034874966.1">
    <property type="nucleotide sequence ID" value="NZ_JOKG01000002.1"/>
</dbReference>
<dbReference type="InterPro" id="IPR000286">
    <property type="entry name" value="HDACs"/>
</dbReference>
<dbReference type="GO" id="GO:0004407">
    <property type="term" value="F:histone deacetylase activity"/>
    <property type="evidence" value="ECO:0007669"/>
    <property type="project" value="TreeGrafter"/>
</dbReference>
<comment type="cofactor">
    <cofactor evidence="1">
        <name>Zn(2+)</name>
        <dbReference type="ChEBI" id="CHEBI:29105"/>
    </cofactor>
</comment>
<dbReference type="GO" id="GO:0016787">
    <property type="term" value="F:hydrolase activity"/>
    <property type="evidence" value="ECO:0007669"/>
    <property type="project" value="UniProtKB-KW"/>
</dbReference>
<dbReference type="PANTHER" id="PTHR10625:SF17">
    <property type="entry name" value="HISTONE DEACETYLASE 8"/>
    <property type="match status" value="1"/>
</dbReference>
<dbReference type="GO" id="GO:0046872">
    <property type="term" value="F:metal ion binding"/>
    <property type="evidence" value="ECO:0007669"/>
    <property type="project" value="UniProtKB-KW"/>
</dbReference>
<feature type="domain" description="Histone deacetylase" evidence="6">
    <location>
        <begin position="27"/>
        <end position="339"/>
    </location>
</feature>
<evidence type="ECO:0000313" key="7">
    <source>
        <dbReference type="EMBL" id="KEQ14853.1"/>
    </source>
</evidence>
<dbReference type="SUPFAM" id="SSF52768">
    <property type="entry name" value="Arginase/deacetylase"/>
    <property type="match status" value="1"/>
</dbReference>
<evidence type="ECO:0000313" key="8">
    <source>
        <dbReference type="Proteomes" id="UP000028006"/>
    </source>
</evidence>
<keyword evidence="3" id="KW-0479">Metal-binding</keyword>
<dbReference type="Pfam" id="PF00850">
    <property type="entry name" value="Hist_deacetyl"/>
    <property type="match status" value="1"/>
</dbReference>
<organism evidence="7 8">
    <name type="scientific">Endozoicomonas montiporae</name>
    <dbReference type="NCBI Taxonomy" id="1027273"/>
    <lineage>
        <taxon>Bacteria</taxon>
        <taxon>Pseudomonadati</taxon>
        <taxon>Pseudomonadota</taxon>
        <taxon>Gammaproteobacteria</taxon>
        <taxon>Oceanospirillales</taxon>
        <taxon>Endozoicomonadaceae</taxon>
        <taxon>Endozoicomonas</taxon>
    </lineage>
</organism>
<dbReference type="eggNOG" id="COG0123">
    <property type="taxonomic scope" value="Bacteria"/>
</dbReference>
<proteinExistence type="inferred from homology"/>
<dbReference type="PANTHER" id="PTHR10625">
    <property type="entry name" value="HISTONE DEACETYLASE HDAC1-RELATED"/>
    <property type="match status" value="1"/>
</dbReference>
<evidence type="ECO:0000256" key="5">
    <source>
        <dbReference type="ARBA" id="ARBA00022833"/>
    </source>
</evidence>
<dbReference type="GO" id="GO:0040029">
    <property type="term" value="P:epigenetic regulation of gene expression"/>
    <property type="evidence" value="ECO:0007669"/>
    <property type="project" value="TreeGrafter"/>
</dbReference>
<comment type="similarity">
    <text evidence="2">Belongs to the histone deacetylase family.</text>
</comment>
<evidence type="ECO:0000256" key="2">
    <source>
        <dbReference type="ARBA" id="ARBA00005947"/>
    </source>
</evidence>
<reference evidence="7 8" key="1">
    <citation type="submission" date="2014-06" db="EMBL/GenBank/DDBJ databases">
        <title>Whole Genome Sequences of Three Symbiotic Endozoicomonas Bacteria.</title>
        <authorList>
            <person name="Neave M.J."/>
            <person name="Apprill A."/>
            <person name="Voolstra C.R."/>
        </authorList>
    </citation>
    <scope>NUCLEOTIDE SEQUENCE [LARGE SCALE GENOMIC DNA]</scope>
    <source>
        <strain evidence="7 8">LMG 24815</strain>
    </source>
</reference>
<keyword evidence="4 7" id="KW-0378">Hydrolase</keyword>
<dbReference type="Proteomes" id="UP000028006">
    <property type="component" value="Unassembled WGS sequence"/>
</dbReference>
<dbReference type="PRINTS" id="PR01270">
    <property type="entry name" value="HDASUPER"/>
</dbReference>
<evidence type="ECO:0000256" key="3">
    <source>
        <dbReference type="ARBA" id="ARBA00022723"/>
    </source>
</evidence>
<accession>A0A081N8T0</accession>
<dbReference type="CDD" id="cd10001">
    <property type="entry name" value="HDAC_classII_APAH"/>
    <property type="match status" value="1"/>
</dbReference>
<dbReference type="InterPro" id="IPR023696">
    <property type="entry name" value="Ureohydrolase_dom_sf"/>
</dbReference>
<evidence type="ECO:0000256" key="4">
    <source>
        <dbReference type="ARBA" id="ARBA00022801"/>
    </source>
</evidence>
<keyword evidence="8" id="KW-1185">Reference proteome</keyword>
<keyword evidence="5" id="KW-0862">Zinc</keyword>